<dbReference type="PRINTS" id="PR00081">
    <property type="entry name" value="GDHRDH"/>
</dbReference>
<comment type="caution">
    <text evidence="3">The sequence shown here is derived from an EMBL/GenBank/DDBJ whole genome shotgun (WGS) entry which is preliminary data.</text>
</comment>
<dbReference type="RefSeq" id="WP_169625910.1">
    <property type="nucleotide sequence ID" value="NZ_JABBNT010000004.1"/>
</dbReference>
<gene>
    <name evidence="3" type="ORF">HH303_13580</name>
</gene>
<name>A0A7Y0E1I4_9PROT</name>
<dbReference type="EMBL" id="JABBNT010000004">
    <property type="protein sequence ID" value="NMM45520.1"/>
    <property type="molecule type" value="Genomic_DNA"/>
</dbReference>
<accession>A0A7Y0E1I4</accession>
<evidence type="ECO:0000256" key="2">
    <source>
        <dbReference type="ARBA" id="ARBA00023002"/>
    </source>
</evidence>
<dbReference type="InterPro" id="IPR036291">
    <property type="entry name" value="NAD(P)-bd_dom_sf"/>
</dbReference>
<dbReference type="SUPFAM" id="SSF51735">
    <property type="entry name" value="NAD(P)-binding Rossmann-fold domains"/>
    <property type="match status" value="1"/>
</dbReference>
<dbReference type="PANTHER" id="PTHR43639:SF1">
    <property type="entry name" value="SHORT-CHAIN DEHYDROGENASE_REDUCTASE FAMILY PROTEIN"/>
    <property type="match status" value="1"/>
</dbReference>
<evidence type="ECO:0000256" key="1">
    <source>
        <dbReference type="ARBA" id="ARBA00006484"/>
    </source>
</evidence>
<reference evidence="3 4" key="1">
    <citation type="submission" date="2020-04" db="EMBL/GenBank/DDBJ databases">
        <title>Rhodospirillaceae bacterium KN72 isolated from deep sea.</title>
        <authorList>
            <person name="Zhang D.-C."/>
        </authorList>
    </citation>
    <scope>NUCLEOTIDE SEQUENCE [LARGE SCALE GENOMIC DNA]</scope>
    <source>
        <strain evidence="3 4">KN72</strain>
    </source>
</reference>
<keyword evidence="2" id="KW-0560">Oxidoreductase</keyword>
<sequence>MTETIETTPPIAIVTGGARRIGRAVSLALAAAGYGVCIHYQRSQIDARELADRIAAMGLPVTTAQAELSEPGAAEHIVSVARGLGQLDLLVNNASSFDYDSAEDWTRDGFETQMATNLLAPLDLARHFHAALRDQGTTGSIVNLLDQKLFNINPDFFSYTISKFALSDSTALLAMQLAPICRVNAVAPGLTLVSGDQTPEQFDAVHPQTPLRRGTTPNDVAQAILFLARAPAITGAVLPVDCGQRFAPSQRDVMFQDTHIRGPEDK</sequence>
<dbReference type="Proteomes" id="UP000539372">
    <property type="component" value="Unassembled WGS sequence"/>
</dbReference>
<dbReference type="GO" id="GO:0016491">
    <property type="term" value="F:oxidoreductase activity"/>
    <property type="evidence" value="ECO:0007669"/>
    <property type="project" value="UniProtKB-KW"/>
</dbReference>
<dbReference type="PRINTS" id="PR00080">
    <property type="entry name" value="SDRFAMILY"/>
</dbReference>
<evidence type="ECO:0000313" key="3">
    <source>
        <dbReference type="EMBL" id="NMM45520.1"/>
    </source>
</evidence>
<evidence type="ECO:0000313" key="4">
    <source>
        <dbReference type="Proteomes" id="UP000539372"/>
    </source>
</evidence>
<dbReference type="AlphaFoldDB" id="A0A7Y0E1I4"/>
<dbReference type="InterPro" id="IPR002347">
    <property type="entry name" value="SDR_fam"/>
</dbReference>
<dbReference type="PANTHER" id="PTHR43639">
    <property type="entry name" value="OXIDOREDUCTASE, SHORT-CHAIN DEHYDROGENASE/REDUCTASE FAMILY (AFU_ORTHOLOGUE AFUA_5G02870)"/>
    <property type="match status" value="1"/>
</dbReference>
<organism evidence="3 4">
    <name type="scientific">Pacificispira spongiicola</name>
    <dbReference type="NCBI Taxonomy" id="2729598"/>
    <lineage>
        <taxon>Bacteria</taxon>
        <taxon>Pseudomonadati</taxon>
        <taxon>Pseudomonadota</taxon>
        <taxon>Alphaproteobacteria</taxon>
        <taxon>Rhodospirillales</taxon>
        <taxon>Rhodospirillaceae</taxon>
        <taxon>Pacificispira</taxon>
    </lineage>
</organism>
<comment type="similarity">
    <text evidence="1">Belongs to the short-chain dehydrogenases/reductases (SDR) family.</text>
</comment>
<proteinExistence type="inferred from homology"/>
<dbReference type="Gene3D" id="3.40.50.720">
    <property type="entry name" value="NAD(P)-binding Rossmann-like Domain"/>
    <property type="match status" value="1"/>
</dbReference>
<protein>
    <submittedName>
        <fullName evidence="3">SDR family oxidoreductase</fullName>
    </submittedName>
</protein>
<keyword evidence="4" id="KW-1185">Reference proteome</keyword>
<dbReference type="Pfam" id="PF13561">
    <property type="entry name" value="adh_short_C2"/>
    <property type="match status" value="1"/>
</dbReference>